<feature type="transmembrane region" description="Helical" evidence="5">
    <location>
        <begin position="294"/>
        <end position="318"/>
    </location>
</feature>
<dbReference type="PROSITE" id="PS00041">
    <property type="entry name" value="HTH_ARAC_FAMILY_1"/>
    <property type="match status" value="1"/>
</dbReference>
<evidence type="ECO:0000313" key="7">
    <source>
        <dbReference type="EMBL" id="NUU79901.1"/>
    </source>
</evidence>
<dbReference type="PANTHER" id="PTHR43280:SF28">
    <property type="entry name" value="HTH-TYPE TRANSCRIPTIONAL ACTIVATOR RHAS"/>
    <property type="match status" value="1"/>
</dbReference>
<name>A0A7Y6EYG1_9BACL</name>
<organism evidence="7 8">
    <name type="scientific">Paenibacillus xylanilyticus</name>
    <dbReference type="NCBI Taxonomy" id="248903"/>
    <lineage>
        <taxon>Bacteria</taxon>
        <taxon>Bacillati</taxon>
        <taxon>Bacillota</taxon>
        <taxon>Bacilli</taxon>
        <taxon>Bacillales</taxon>
        <taxon>Paenibacillaceae</taxon>
        <taxon>Paenibacillus</taxon>
    </lineage>
</organism>
<keyword evidence="2" id="KW-0238">DNA-binding</keyword>
<dbReference type="InterPro" id="IPR018060">
    <property type="entry name" value="HTH_AraC"/>
</dbReference>
<dbReference type="EMBL" id="JABMCB010000206">
    <property type="protein sequence ID" value="NUU79901.1"/>
    <property type="molecule type" value="Genomic_DNA"/>
</dbReference>
<dbReference type="InterPro" id="IPR041522">
    <property type="entry name" value="CdaR_GGDEF"/>
</dbReference>
<protein>
    <submittedName>
        <fullName evidence="7">AraC family transcriptional regulator</fullName>
    </submittedName>
</protein>
<dbReference type="Proteomes" id="UP000526125">
    <property type="component" value="Unassembled WGS sequence"/>
</dbReference>
<dbReference type="GO" id="GO:0003700">
    <property type="term" value="F:DNA-binding transcription factor activity"/>
    <property type="evidence" value="ECO:0007669"/>
    <property type="project" value="InterPro"/>
</dbReference>
<keyword evidence="3" id="KW-0804">Transcription</keyword>
<feature type="domain" description="HTH araC/xylS-type" evidence="6">
    <location>
        <begin position="690"/>
        <end position="791"/>
    </location>
</feature>
<evidence type="ECO:0000256" key="3">
    <source>
        <dbReference type="ARBA" id="ARBA00023163"/>
    </source>
</evidence>
<keyword evidence="8" id="KW-1185">Reference proteome</keyword>
<evidence type="ECO:0000256" key="5">
    <source>
        <dbReference type="SAM" id="Phobius"/>
    </source>
</evidence>
<dbReference type="PANTHER" id="PTHR43280">
    <property type="entry name" value="ARAC-FAMILY TRANSCRIPTIONAL REGULATOR"/>
    <property type="match status" value="1"/>
</dbReference>
<feature type="region of interest" description="Disordered" evidence="4">
    <location>
        <begin position="784"/>
        <end position="805"/>
    </location>
</feature>
<dbReference type="SUPFAM" id="SSF46689">
    <property type="entry name" value="Homeodomain-like"/>
    <property type="match status" value="2"/>
</dbReference>
<dbReference type="InterPro" id="IPR009057">
    <property type="entry name" value="Homeodomain-like_sf"/>
</dbReference>
<proteinExistence type="predicted"/>
<evidence type="ECO:0000256" key="4">
    <source>
        <dbReference type="SAM" id="MobiDB-lite"/>
    </source>
</evidence>
<keyword evidence="1" id="KW-0805">Transcription regulation</keyword>
<feature type="transmembrane region" description="Helical" evidence="5">
    <location>
        <begin position="20"/>
        <end position="42"/>
    </location>
</feature>
<keyword evidence="5" id="KW-0812">Transmembrane</keyword>
<dbReference type="PROSITE" id="PS01124">
    <property type="entry name" value="HTH_ARAC_FAMILY_2"/>
    <property type="match status" value="1"/>
</dbReference>
<dbReference type="Pfam" id="PF12833">
    <property type="entry name" value="HTH_18"/>
    <property type="match status" value="1"/>
</dbReference>
<evidence type="ECO:0000256" key="1">
    <source>
        <dbReference type="ARBA" id="ARBA00023015"/>
    </source>
</evidence>
<dbReference type="Pfam" id="PF17853">
    <property type="entry name" value="GGDEF_2"/>
    <property type="match status" value="1"/>
</dbReference>
<dbReference type="InterPro" id="IPR018062">
    <property type="entry name" value="HTH_AraC-typ_CS"/>
</dbReference>
<keyword evidence="5" id="KW-0472">Membrane</keyword>
<dbReference type="AlphaFoldDB" id="A0A7Y6EYG1"/>
<gene>
    <name evidence="7" type="ORF">HP552_32445</name>
</gene>
<reference evidence="7 8" key="1">
    <citation type="submission" date="2020-05" db="EMBL/GenBank/DDBJ databases">
        <title>Genome Sequencing of Type Strains.</title>
        <authorList>
            <person name="Lemaire J.F."/>
            <person name="Inderbitzin P."/>
            <person name="Gregorio O.A."/>
            <person name="Collins S.B."/>
            <person name="Wespe N."/>
            <person name="Knight-Connoni V."/>
        </authorList>
    </citation>
    <scope>NUCLEOTIDE SEQUENCE [LARGE SCALE GENOMIC DNA]</scope>
    <source>
        <strain evidence="7 8">LMG 21957</strain>
    </source>
</reference>
<dbReference type="Gene3D" id="3.30.450.20">
    <property type="entry name" value="PAS domain"/>
    <property type="match status" value="1"/>
</dbReference>
<dbReference type="RefSeq" id="WP_175399452.1">
    <property type="nucleotide sequence ID" value="NZ_JABMCB010000206.1"/>
</dbReference>
<dbReference type="SMART" id="SM00342">
    <property type="entry name" value="HTH_ARAC"/>
    <property type="match status" value="1"/>
</dbReference>
<evidence type="ECO:0000256" key="2">
    <source>
        <dbReference type="ARBA" id="ARBA00023125"/>
    </source>
</evidence>
<keyword evidence="5" id="KW-1133">Transmembrane helix</keyword>
<sequence length="805" mass="92027">MLFKRTGDPMPKGRYFRRSLMMILLIACIPGVITGVLLYGWVTVKMENILQQIHLRQFEQRTAWVGGQLDALELTFSQWAFDPVFDNRLKELDFVYKYKQVHELYRLLLMIQNSNTLIGKVQLYLEGPREVKMDSERYDFMDDPNEIEKYNKLTEQPRATYWSRSMDGVSMMMVNRLPGGSDDALGALTITLDNKQLGIMMQTLSPYEGGTTFLLDEQGKPMLPQDQELGGLQNAVRDHVLNLEEKPASFLMEHEGITYSVQSGTFRRLGTDWTYVSAAPLNEIVAPIVSVPRIVLLVNGCGLLLALLLSWIGSLQLYKPFTKLLRMFTATGESAEAVKPVQPSWQRGTAASALPQSPSLQLDEIKHIEQHWIGVNRERASLQQRLEEHLPLARESLLLQLTLGHLLLPSDREWRERLSQLGWALHDEQFIIMLAQIRPGAAVLHGSGYPNRSESQEWISLAAADILKTQLEEFAYRAETLNYHDMSIALLLAVPPEAQPETLAFREELMGMGQHWLETLQSELDVRMMIVISKPTSDASHIPQLVRESRSVLRQKQFSSGPAIIDMSEEAEEHVKEQGVYPLELEQDILSALRNGDQEAAMEHFRLFIGSYARSESAEDHARQALFQLLARIQHTLLQLGEDPVKLFGLAVYEEVMQLYELEELFLWFRERIVHVCVEEFTGKEEKQIQMAVHQIKEHADQQYAEALSLDELADLLGIHSYTLSRAFKQAFGQNFVDYLTEVRLNRAKMLLESTDVKINEIAEQVGYQPSYFNRLFKKSEGTTPSRYREDVRKQSGHTRGNCSV</sequence>
<dbReference type="Gene3D" id="1.10.10.60">
    <property type="entry name" value="Homeodomain-like"/>
    <property type="match status" value="2"/>
</dbReference>
<dbReference type="GO" id="GO:0043565">
    <property type="term" value="F:sequence-specific DNA binding"/>
    <property type="evidence" value="ECO:0007669"/>
    <property type="project" value="InterPro"/>
</dbReference>
<comment type="caution">
    <text evidence="7">The sequence shown here is derived from an EMBL/GenBank/DDBJ whole genome shotgun (WGS) entry which is preliminary data.</text>
</comment>
<evidence type="ECO:0000313" key="8">
    <source>
        <dbReference type="Proteomes" id="UP000526125"/>
    </source>
</evidence>
<accession>A0A7Y6EYG1</accession>
<evidence type="ECO:0000259" key="6">
    <source>
        <dbReference type="PROSITE" id="PS01124"/>
    </source>
</evidence>